<evidence type="ECO:0000313" key="3">
    <source>
        <dbReference type="EMBL" id="PRQ65130.1"/>
    </source>
</evidence>
<comment type="caution">
    <text evidence="3">The sequence shown here is derived from an EMBL/GenBank/DDBJ whole genome shotgun (WGS) entry which is preliminary data.</text>
</comment>
<dbReference type="SUPFAM" id="SSF109709">
    <property type="entry name" value="KorB DNA-binding domain-like"/>
    <property type="match status" value="1"/>
</dbReference>
<dbReference type="InterPro" id="IPR036086">
    <property type="entry name" value="ParB/Sulfiredoxin_sf"/>
</dbReference>
<name>A0ABX5D6M2_9VIBR</name>
<evidence type="ECO:0000256" key="1">
    <source>
        <dbReference type="ARBA" id="ARBA00006295"/>
    </source>
</evidence>
<dbReference type="Pfam" id="PF02195">
    <property type="entry name" value="ParB_N"/>
    <property type="match status" value="1"/>
</dbReference>
<feature type="domain" description="ParB-like N-terminal" evidence="2">
    <location>
        <begin position="33"/>
        <end position="124"/>
    </location>
</feature>
<evidence type="ECO:0000313" key="4">
    <source>
        <dbReference type="Proteomes" id="UP000238163"/>
    </source>
</evidence>
<dbReference type="PANTHER" id="PTHR33375:SF1">
    <property type="entry name" value="CHROMOSOME-PARTITIONING PROTEIN PARB-RELATED"/>
    <property type="match status" value="1"/>
</dbReference>
<dbReference type="InterPro" id="IPR050336">
    <property type="entry name" value="Chromosome_partition/occlusion"/>
</dbReference>
<dbReference type="Gene3D" id="1.10.10.2830">
    <property type="match status" value="1"/>
</dbReference>
<gene>
    <name evidence="3" type="ORF">COR51_23705</name>
</gene>
<sequence>MHITPIYTHNTPLGAGVRGQGANMQTSTTSDFLHLDIDAIHLPKYQPRKVFDQSELQELADNISECGIIQPISVRYEDGRYLLCAGERRWRAARLANLKQIPAYVSGVNDTPLIVLMKQISENLHRVNLNPLELAEAIHLYQTEHNLTLPQIVKIHGGNKSKWSRCLKINTASDYLKGLIRNNDIVSVNVISHLIDIEIFDLELSRDVMTNILNGCYPGKLEQYTQGILNALKAEKDLGYRPPIADEKGQYNEHHEGVRREDWQGEHGLKFQFKLLQTRRNQWVGGYSIEGGAGSIDMPISDVYTGRSETALKKGIAELVIVYLIGLKARLQEVRYVGDVSLLIKHLQSLGCDEEESRDSYTTKTSTKDQKNTVKASDCRREGDCLFVKVRGTEIALHIDVLKALL</sequence>
<proteinExistence type="inferred from homology"/>
<dbReference type="SUPFAM" id="SSF110849">
    <property type="entry name" value="ParB/Sulfiredoxin"/>
    <property type="match status" value="1"/>
</dbReference>
<protein>
    <recommendedName>
        <fullName evidence="2">ParB-like N-terminal domain-containing protein</fullName>
    </recommendedName>
</protein>
<dbReference type="InterPro" id="IPR003115">
    <property type="entry name" value="ParB_N"/>
</dbReference>
<dbReference type="Gene3D" id="3.90.1530.30">
    <property type="match status" value="1"/>
</dbReference>
<dbReference type="PANTHER" id="PTHR33375">
    <property type="entry name" value="CHROMOSOME-PARTITIONING PROTEIN PARB-RELATED"/>
    <property type="match status" value="1"/>
</dbReference>
<dbReference type="InterPro" id="IPR004437">
    <property type="entry name" value="ParB/RepB/Spo0J"/>
</dbReference>
<dbReference type="EMBL" id="NWTN01000026">
    <property type="protein sequence ID" value="PRQ65130.1"/>
    <property type="molecule type" value="Genomic_DNA"/>
</dbReference>
<comment type="similarity">
    <text evidence="1">Belongs to the ParB family.</text>
</comment>
<keyword evidence="4" id="KW-1185">Reference proteome</keyword>
<dbReference type="NCBIfam" id="TIGR00180">
    <property type="entry name" value="parB_part"/>
    <property type="match status" value="1"/>
</dbReference>
<evidence type="ECO:0000259" key="2">
    <source>
        <dbReference type="SMART" id="SM00470"/>
    </source>
</evidence>
<accession>A0ABX5D6M2</accession>
<reference evidence="3 4" key="1">
    <citation type="submission" date="2018-03" db="EMBL/GenBank/DDBJ databases">
        <title>Genetic Diversity and Phenotypic Plasticity of AHL Mediated Quorum Sensing in Environmental Strains of Vibrio mediterranei.</title>
        <authorList>
            <person name="Lantoine F."/>
            <person name="Vouve F."/>
        </authorList>
    </citation>
    <scope>NUCLEOTIDE SEQUENCE [LARGE SCALE GENOMIC DNA]</scope>
    <source>
        <strain evidence="3 4">17LN0615E</strain>
    </source>
</reference>
<dbReference type="SMART" id="SM00470">
    <property type="entry name" value="ParB"/>
    <property type="match status" value="1"/>
</dbReference>
<dbReference type="Proteomes" id="UP000238163">
    <property type="component" value="Unassembled WGS sequence"/>
</dbReference>
<organism evidence="3 4">
    <name type="scientific">Vibrio mediterranei</name>
    <dbReference type="NCBI Taxonomy" id="689"/>
    <lineage>
        <taxon>Bacteria</taxon>
        <taxon>Pseudomonadati</taxon>
        <taxon>Pseudomonadota</taxon>
        <taxon>Gammaproteobacteria</taxon>
        <taxon>Vibrionales</taxon>
        <taxon>Vibrionaceae</taxon>
        <taxon>Vibrio</taxon>
    </lineage>
</organism>